<dbReference type="Gene3D" id="1.20.1460.10">
    <property type="entry name" value="subunit c (vma5p) of the yeast v-atpase, domain 2"/>
    <property type="match status" value="2"/>
</dbReference>
<evidence type="ECO:0000313" key="6">
    <source>
        <dbReference type="EMBL" id="TPX78437.1"/>
    </source>
</evidence>
<proteinExistence type="inferred from homology"/>
<dbReference type="AlphaFoldDB" id="A0A507FV01"/>
<evidence type="ECO:0000256" key="3">
    <source>
        <dbReference type="ARBA" id="ARBA00022781"/>
    </source>
</evidence>
<dbReference type="OrthoDB" id="6605928at2759"/>
<dbReference type="CDD" id="cd14785">
    <property type="entry name" value="V-ATPase_C"/>
    <property type="match status" value="1"/>
</dbReference>
<evidence type="ECO:0000313" key="7">
    <source>
        <dbReference type="Proteomes" id="UP000320333"/>
    </source>
</evidence>
<evidence type="ECO:0000256" key="1">
    <source>
        <dbReference type="ARBA" id="ARBA00006138"/>
    </source>
</evidence>
<dbReference type="InterPro" id="IPR004907">
    <property type="entry name" value="ATPase_V1-cplx_csu"/>
</dbReference>
<accession>A0A507FV01</accession>
<reference evidence="6 7" key="1">
    <citation type="journal article" date="2019" name="Sci. Rep.">
        <title>Comparative genomics of chytrid fungi reveal insights into the obligate biotrophic and pathogenic lifestyle of Synchytrium endobioticum.</title>
        <authorList>
            <person name="van de Vossenberg B.T.L.H."/>
            <person name="Warris S."/>
            <person name="Nguyen H.D.T."/>
            <person name="van Gent-Pelzer M.P.E."/>
            <person name="Joly D.L."/>
            <person name="van de Geest H.C."/>
            <person name="Bonants P.J.M."/>
            <person name="Smith D.S."/>
            <person name="Levesque C.A."/>
            <person name="van der Lee T.A.J."/>
        </authorList>
    </citation>
    <scope>NUCLEOTIDE SEQUENCE [LARGE SCALE GENOMIC DNA]</scope>
    <source>
        <strain evidence="6 7">CBS 675.73</strain>
    </source>
</reference>
<organism evidence="6 7">
    <name type="scientific">Chytriomyces confervae</name>
    <dbReference type="NCBI Taxonomy" id="246404"/>
    <lineage>
        <taxon>Eukaryota</taxon>
        <taxon>Fungi</taxon>
        <taxon>Fungi incertae sedis</taxon>
        <taxon>Chytridiomycota</taxon>
        <taxon>Chytridiomycota incertae sedis</taxon>
        <taxon>Chytridiomycetes</taxon>
        <taxon>Chytridiales</taxon>
        <taxon>Chytriomycetaceae</taxon>
        <taxon>Chytriomyces</taxon>
    </lineage>
</organism>
<comment type="subunit">
    <text evidence="5">V-ATPase is a heteromultimeric enzyme composed of a peripheral catalytic V1 complex (components A to H) attached to an integral membrane V0 proton pore complex.</text>
</comment>
<dbReference type="Pfam" id="PF03223">
    <property type="entry name" value="V-ATPase_C"/>
    <property type="match status" value="2"/>
</dbReference>
<dbReference type="PANTHER" id="PTHR10137:SF0">
    <property type="entry name" value="V-TYPE PROTON ATPASE SUBUNIT C"/>
    <property type="match status" value="1"/>
</dbReference>
<comment type="similarity">
    <text evidence="1 5">Belongs to the V-ATPase C subunit family.</text>
</comment>
<evidence type="ECO:0000256" key="2">
    <source>
        <dbReference type="ARBA" id="ARBA00022448"/>
    </source>
</evidence>
<keyword evidence="2 5" id="KW-0813">Transport</keyword>
<sequence length="408" mass="46603">MYWVLSAPPNPTKQDTVAKLREKIASKSADLAEVLPFNLPDFKVGTLDTLVVLSDDLVKSDATFEAVAVKIGDNLRALLNNDVDQWRNNLSVSDKSIDQFLKAFQWNTMKYRTDKSLRELTDLITQEINSIDTLMKTKMQSYSTVKTSLAGMQRKQTGNLSVRSVNDVVKKEYFVLDSEYLITVLVAVPKSLEKDWLNSYESLTQMVVPRSAQLRSDSCLSIVESQLNFQLSFRRIAEDDEYSLFAVTLFQRVVDEFTQKARENKFIVRDFKWNEQQMAMEKKALAEAGAAEKEQWTTLLRLCKTNFGEVFSCWIHIKILRVYVESILRYGLPPDFQTMMIKLKPKQNEKKLRDAINLHYSKLGGAANASTSAADEALEENIQMLLGDKDYCPAVLFAINAFWMDSNK</sequence>
<dbReference type="Proteomes" id="UP000320333">
    <property type="component" value="Unassembled WGS sequence"/>
</dbReference>
<keyword evidence="3 5" id="KW-0375">Hydrogen ion transport</keyword>
<evidence type="ECO:0000256" key="5">
    <source>
        <dbReference type="RuleBase" id="RU364010"/>
    </source>
</evidence>
<gene>
    <name evidence="6" type="ORF">CcCBS67573_g00273</name>
</gene>
<comment type="function">
    <text evidence="5">Subunit of the V1 complex of vacuolar(H+)-ATPase (V-ATPase), a multisubunit enzyme composed of a peripheral complex (V1) that hydrolyzes ATP and a membrane integral complex (V0) that translocates protons. V-ATPase is responsible for acidifying and maintaining the pH of intracellular compartments and in some cell types, is targeted to the plasma membrane, where it is responsible for acidifying the extracellular environment. Subunit C is necessary for the assembly of the catalytic sector of the enzyme and is likely to have a specific function in its catalytic activity.</text>
</comment>
<protein>
    <recommendedName>
        <fullName evidence="5">V-type proton ATPase subunit C</fullName>
    </recommendedName>
</protein>
<keyword evidence="4 5" id="KW-0406">Ion transport</keyword>
<evidence type="ECO:0000256" key="4">
    <source>
        <dbReference type="ARBA" id="ARBA00023065"/>
    </source>
</evidence>
<dbReference type="PANTHER" id="PTHR10137">
    <property type="entry name" value="V-TYPE PROTON ATPASE SUBUNIT C"/>
    <property type="match status" value="1"/>
</dbReference>
<dbReference type="InterPro" id="IPR036132">
    <property type="entry name" value="Vac_ATP_synth_c_sf"/>
</dbReference>
<dbReference type="GO" id="GO:0000221">
    <property type="term" value="C:vacuolar proton-transporting V-type ATPase, V1 domain"/>
    <property type="evidence" value="ECO:0007669"/>
    <property type="project" value="TreeGrafter"/>
</dbReference>
<comment type="caution">
    <text evidence="6">The sequence shown here is derived from an EMBL/GenBank/DDBJ whole genome shotgun (WGS) entry which is preliminary data.</text>
</comment>
<keyword evidence="7" id="KW-1185">Reference proteome</keyword>
<name>A0A507FV01_9FUNG</name>
<dbReference type="SUPFAM" id="SSF118203">
    <property type="entry name" value="Vacuolar ATP synthase subunit C"/>
    <property type="match status" value="1"/>
</dbReference>
<dbReference type="GO" id="GO:0046961">
    <property type="term" value="F:proton-transporting ATPase activity, rotational mechanism"/>
    <property type="evidence" value="ECO:0007669"/>
    <property type="project" value="InterPro"/>
</dbReference>
<dbReference type="STRING" id="246404.A0A507FV01"/>
<dbReference type="EMBL" id="QEAP01000004">
    <property type="protein sequence ID" value="TPX78437.1"/>
    <property type="molecule type" value="Genomic_DNA"/>
</dbReference>